<accession>A0A1F5VKQ4</accession>
<feature type="transmembrane region" description="Helical" evidence="1">
    <location>
        <begin position="112"/>
        <end position="136"/>
    </location>
</feature>
<name>A0A1F5VKQ4_9BACT</name>
<evidence type="ECO:0000313" key="3">
    <source>
        <dbReference type="Proteomes" id="UP000178943"/>
    </source>
</evidence>
<keyword evidence="1" id="KW-0472">Membrane</keyword>
<keyword evidence="1" id="KW-0812">Transmembrane</keyword>
<comment type="caution">
    <text evidence="2">The sequence shown here is derived from an EMBL/GenBank/DDBJ whole genome shotgun (WGS) entry which is preliminary data.</text>
</comment>
<feature type="transmembrane region" description="Helical" evidence="1">
    <location>
        <begin position="70"/>
        <end position="92"/>
    </location>
</feature>
<feature type="transmembrane region" description="Helical" evidence="1">
    <location>
        <begin position="41"/>
        <end position="63"/>
    </location>
</feature>
<dbReference type="Proteomes" id="UP000178943">
    <property type="component" value="Unassembled WGS sequence"/>
</dbReference>
<proteinExistence type="predicted"/>
<feature type="transmembrane region" description="Helical" evidence="1">
    <location>
        <begin position="177"/>
        <end position="202"/>
    </location>
</feature>
<sequence>MYVLIGLTHFLLPRAQLRGAGGVTAAFFQSLSESSLIFSLHYWIVAVLSLMTLAVSVAFLSLLRQYLTGPLFWSAIVGIIGAALSIIDFAYVGVEAPRLAKVFSNATPSAQSLLLISGMPHIDPCFLAFGLMGIFALTSNATALRYKLVSPSLGYIGIAGGFLFLLVFIGALSRSSLLIDLAVALGAFAVGPVWYFWIGFVFRKAGRSEKIAENEIEGKAP</sequence>
<evidence type="ECO:0008006" key="4">
    <source>
        <dbReference type="Google" id="ProtNLM"/>
    </source>
</evidence>
<dbReference type="EMBL" id="MFGW01000141">
    <property type="protein sequence ID" value="OGF64047.1"/>
    <property type="molecule type" value="Genomic_DNA"/>
</dbReference>
<protein>
    <recommendedName>
        <fullName evidence="4">DUF4386 family protein</fullName>
    </recommendedName>
</protein>
<gene>
    <name evidence="2" type="ORF">A2Y62_15380</name>
</gene>
<organism evidence="2 3">
    <name type="scientific">Candidatus Fischerbacteria bacterium RBG_13_37_8</name>
    <dbReference type="NCBI Taxonomy" id="1817863"/>
    <lineage>
        <taxon>Bacteria</taxon>
        <taxon>Candidatus Fischeribacteriota</taxon>
    </lineage>
</organism>
<feature type="transmembrane region" description="Helical" evidence="1">
    <location>
        <begin position="148"/>
        <end position="171"/>
    </location>
</feature>
<reference evidence="2 3" key="1">
    <citation type="journal article" date="2016" name="Nat. Commun.">
        <title>Thousands of microbial genomes shed light on interconnected biogeochemical processes in an aquifer system.</title>
        <authorList>
            <person name="Anantharaman K."/>
            <person name="Brown C.T."/>
            <person name="Hug L.A."/>
            <person name="Sharon I."/>
            <person name="Castelle C.J."/>
            <person name="Probst A.J."/>
            <person name="Thomas B.C."/>
            <person name="Singh A."/>
            <person name="Wilkins M.J."/>
            <person name="Karaoz U."/>
            <person name="Brodie E.L."/>
            <person name="Williams K.H."/>
            <person name="Hubbard S.S."/>
            <person name="Banfield J.F."/>
        </authorList>
    </citation>
    <scope>NUCLEOTIDE SEQUENCE [LARGE SCALE GENOMIC DNA]</scope>
</reference>
<evidence type="ECO:0000256" key="1">
    <source>
        <dbReference type="SAM" id="Phobius"/>
    </source>
</evidence>
<dbReference type="AlphaFoldDB" id="A0A1F5VKQ4"/>
<keyword evidence="1" id="KW-1133">Transmembrane helix</keyword>
<evidence type="ECO:0000313" key="2">
    <source>
        <dbReference type="EMBL" id="OGF64047.1"/>
    </source>
</evidence>